<dbReference type="PANTHER" id="PTHR30600:SF10">
    <property type="entry name" value="BLL6722 PROTEIN"/>
    <property type="match status" value="1"/>
</dbReference>
<evidence type="ECO:0000313" key="9">
    <source>
        <dbReference type="EMBL" id="PWK21905.1"/>
    </source>
</evidence>
<dbReference type="EMBL" id="QGGO01000022">
    <property type="protein sequence ID" value="PWK21905.1"/>
    <property type="molecule type" value="Genomic_DNA"/>
</dbReference>
<keyword evidence="2 7" id="KW-0349">Heme</keyword>
<evidence type="ECO:0000256" key="7">
    <source>
        <dbReference type="PROSITE-ProRule" id="PRU00433"/>
    </source>
</evidence>
<dbReference type="GO" id="GO:0020037">
    <property type="term" value="F:heme binding"/>
    <property type="evidence" value="ECO:0007669"/>
    <property type="project" value="InterPro"/>
</dbReference>
<dbReference type="OrthoDB" id="9805202at2"/>
<dbReference type="GO" id="GO:0009055">
    <property type="term" value="F:electron transfer activity"/>
    <property type="evidence" value="ECO:0007669"/>
    <property type="project" value="InterPro"/>
</dbReference>
<keyword evidence="3 7" id="KW-0479">Metal-binding</keyword>
<evidence type="ECO:0000259" key="8">
    <source>
        <dbReference type="PROSITE" id="PS51007"/>
    </source>
</evidence>
<evidence type="ECO:0000256" key="6">
    <source>
        <dbReference type="ARBA" id="ARBA00023004"/>
    </source>
</evidence>
<protein>
    <submittedName>
        <fullName evidence="9">Cytochrome c peroxidase</fullName>
    </submittedName>
</protein>
<dbReference type="GO" id="GO:0046872">
    <property type="term" value="F:metal ion binding"/>
    <property type="evidence" value="ECO:0007669"/>
    <property type="project" value="UniProtKB-KW"/>
</dbReference>
<keyword evidence="6 7" id="KW-0408">Iron</keyword>
<feature type="domain" description="Cytochrome c" evidence="8">
    <location>
        <begin position="471"/>
        <end position="610"/>
    </location>
</feature>
<keyword evidence="9" id="KW-0575">Peroxidase</keyword>
<dbReference type="GO" id="GO:0004130">
    <property type="term" value="F:cytochrome-c peroxidase activity"/>
    <property type="evidence" value="ECO:0007669"/>
    <property type="project" value="TreeGrafter"/>
</dbReference>
<feature type="domain" description="Cytochrome c" evidence="8">
    <location>
        <begin position="314"/>
        <end position="453"/>
    </location>
</feature>
<proteinExistence type="predicted"/>
<dbReference type="RefSeq" id="WP_109744305.1">
    <property type="nucleotide sequence ID" value="NZ_QGGO01000022.1"/>
</dbReference>
<comment type="subcellular location">
    <subcellularLocation>
        <location evidence="1">Cell envelope</location>
    </subcellularLocation>
</comment>
<dbReference type="GO" id="GO:0030313">
    <property type="term" value="C:cell envelope"/>
    <property type="evidence" value="ECO:0007669"/>
    <property type="project" value="UniProtKB-SubCell"/>
</dbReference>
<evidence type="ECO:0000256" key="2">
    <source>
        <dbReference type="ARBA" id="ARBA00022617"/>
    </source>
</evidence>
<dbReference type="InterPro" id="IPR036909">
    <property type="entry name" value="Cyt_c-like_dom_sf"/>
</dbReference>
<reference evidence="9 10" key="1">
    <citation type="submission" date="2018-05" db="EMBL/GenBank/DDBJ databases">
        <title>Genomic Encyclopedia of Archaeal and Bacterial Type Strains, Phase II (KMG-II): from individual species to whole genera.</title>
        <authorList>
            <person name="Goeker M."/>
        </authorList>
    </citation>
    <scope>NUCLEOTIDE SEQUENCE [LARGE SCALE GENOMIC DNA]</scope>
    <source>
        <strain evidence="9 10">DSM 22214</strain>
    </source>
</reference>
<accession>A0A316DVB0</accession>
<dbReference type="InterPro" id="IPR009056">
    <property type="entry name" value="Cyt_c-like_dom"/>
</dbReference>
<gene>
    <name evidence="9" type="ORF">LV89_03619</name>
</gene>
<dbReference type="PANTHER" id="PTHR30600">
    <property type="entry name" value="CYTOCHROME C PEROXIDASE-RELATED"/>
    <property type="match status" value="1"/>
</dbReference>
<dbReference type="Gene3D" id="1.10.760.10">
    <property type="entry name" value="Cytochrome c-like domain"/>
    <property type="match status" value="2"/>
</dbReference>
<evidence type="ECO:0000256" key="1">
    <source>
        <dbReference type="ARBA" id="ARBA00004196"/>
    </source>
</evidence>
<dbReference type="InterPro" id="IPR004852">
    <property type="entry name" value="Di-haem_cyt_c_peroxidsae"/>
</dbReference>
<dbReference type="InterPro" id="IPR051395">
    <property type="entry name" value="Cytochrome_c_Peroxidase/MauG"/>
</dbReference>
<organism evidence="9 10">
    <name type="scientific">Arcicella aurantiaca</name>
    <dbReference type="NCBI Taxonomy" id="591202"/>
    <lineage>
        <taxon>Bacteria</taxon>
        <taxon>Pseudomonadati</taxon>
        <taxon>Bacteroidota</taxon>
        <taxon>Cytophagia</taxon>
        <taxon>Cytophagales</taxon>
        <taxon>Flectobacillaceae</taxon>
        <taxon>Arcicella</taxon>
    </lineage>
</organism>
<name>A0A316DVB0_9BACT</name>
<evidence type="ECO:0000256" key="5">
    <source>
        <dbReference type="ARBA" id="ARBA00023002"/>
    </source>
</evidence>
<dbReference type="AlphaFoldDB" id="A0A316DVB0"/>
<keyword evidence="4" id="KW-0732">Signal</keyword>
<dbReference type="SUPFAM" id="SSF46626">
    <property type="entry name" value="Cytochrome c"/>
    <property type="match status" value="2"/>
</dbReference>
<evidence type="ECO:0000256" key="3">
    <source>
        <dbReference type="ARBA" id="ARBA00022723"/>
    </source>
</evidence>
<evidence type="ECO:0000313" key="10">
    <source>
        <dbReference type="Proteomes" id="UP000245489"/>
    </source>
</evidence>
<keyword evidence="5" id="KW-0560">Oxidoreductase</keyword>
<keyword evidence="10" id="KW-1185">Reference proteome</keyword>
<dbReference type="Pfam" id="PF03150">
    <property type="entry name" value="CCP_MauG"/>
    <property type="match status" value="1"/>
</dbReference>
<comment type="caution">
    <text evidence="9">The sequence shown here is derived from an EMBL/GenBank/DDBJ whole genome shotgun (WGS) entry which is preliminary data.</text>
</comment>
<dbReference type="PROSITE" id="PS51007">
    <property type="entry name" value="CYTC"/>
    <property type="match status" value="2"/>
</dbReference>
<evidence type="ECO:0000256" key="4">
    <source>
        <dbReference type="ARBA" id="ARBA00022729"/>
    </source>
</evidence>
<sequence length="639" mass="73913">MRIRVLSFTICFIVFICVAFVPKDENSLEYFVGDKISKFEASLNTLSTTITNSDLKNPKHRQEIIARIHQSRLLLKSFDFILRYLEPTQYKKINGPLPIEWETEVFEKFEKPYKREGFGLTIAEISINEEETNKDSLLHLIHQAKIGISYFRSDSLQAKLKTSNTYLLANRLFLLNLSAIYTTGFECPDSQQILPELSQMLKSQRDFYTIYNKQFPNNRFPDNYLNLFEQTILFIEKSKDDYSSFSHFRFIRDYVNPLFSLNQRLLNTYHIRSESFNDYSLNKNSKSIFDKTLYFGQNTKGVYGFIEDKYQLEEIKQVGKMLFYDPILSGNNKRSCASCHKPTQFFTDTLHTTSPDFDNTKVLPRNTPSLLNVVFNHLIMLDGKHTSLQAQAEDVIKNPSEMAGDEKIILDKILSCEKYKHIFEKYLKYTPQFDEITIEHITSAITLYYREFSYFVSPFDKAMNKMITLNRKAEKGFNLFMSKAQCGTCHFVPQFNGVKPPYVGSEFEVIGVPNNPNYNQLSPDLGRFGINPAKETKNAFRTTTIRNSAHTMPYMHNGVFKTIDEVIDFYDNGGGLGRNLNVGNQTLSSDSLHLTINEKQELKAFIYSLNETIPKQKAPLSLPISKDNLLNKRKIGGEY</sequence>
<dbReference type="Proteomes" id="UP000245489">
    <property type="component" value="Unassembled WGS sequence"/>
</dbReference>